<dbReference type="GO" id="GO:0005886">
    <property type="term" value="C:plasma membrane"/>
    <property type="evidence" value="ECO:0007669"/>
    <property type="project" value="UniProtKB-SubCell"/>
</dbReference>
<dbReference type="GO" id="GO:0005549">
    <property type="term" value="F:odorant binding"/>
    <property type="evidence" value="ECO:0007669"/>
    <property type="project" value="InterPro"/>
</dbReference>
<evidence type="ECO:0000256" key="9">
    <source>
        <dbReference type="ARBA" id="ARBA00037764"/>
    </source>
</evidence>
<keyword evidence="6 12" id="KW-0472">Membrane</keyword>
<feature type="transmembrane region" description="Helical" evidence="12">
    <location>
        <begin position="297"/>
        <end position="315"/>
    </location>
</feature>
<comment type="function">
    <text evidence="9">Odorant receptor which mediates acceptance or avoidance behavior, depending on its substrates. The odorant receptor repertoire encodes a large collection of odor stimuli that vary widely in identity, intensity, and duration. May form a complex with Orco to form odorant-sensing units, providing sensitive and prolonged odorant signaling and calcium permeability.</text>
</comment>
<feature type="transmembrane region" description="Helical" evidence="12">
    <location>
        <begin position="34"/>
        <end position="57"/>
    </location>
</feature>
<comment type="subcellular location">
    <subcellularLocation>
        <location evidence="12">Cell membrane</location>
        <topology evidence="12">Multi-pass membrane protein</topology>
    </subcellularLocation>
    <subcellularLocation>
        <location evidence="1">Membrane</location>
        <topology evidence="1">Multi-pass membrane protein</topology>
    </subcellularLocation>
</comment>
<keyword evidence="8 12" id="KW-0807">Transducer</keyword>
<reference evidence="13" key="2">
    <citation type="submission" date="2016-12" db="EMBL/GenBank/DDBJ databases">
        <authorList>
            <person name="Song W.-J."/>
            <person name="Kurnit D.M."/>
        </authorList>
    </citation>
    <scope>NUCLEOTIDE SEQUENCE</scope>
</reference>
<comment type="similarity">
    <text evidence="10">Belongs to the insect chemoreceptor superfamily. Heteromeric odorant receptor channel (TC 1.A.69) family. Or2a subfamily.</text>
</comment>
<dbReference type="PANTHER" id="PTHR21137">
    <property type="entry name" value="ODORANT RECEPTOR"/>
    <property type="match status" value="1"/>
</dbReference>
<evidence type="ECO:0000256" key="5">
    <source>
        <dbReference type="ARBA" id="ARBA00022989"/>
    </source>
</evidence>
<feature type="transmembrane region" description="Helical" evidence="12">
    <location>
        <begin position="69"/>
        <end position="88"/>
    </location>
</feature>
<dbReference type="PANTHER" id="PTHR21137:SF37">
    <property type="entry name" value="ODORANT RECEPTOR 46A, ISOFORM B-RELATED"/>
    <property type="match status" value="1"/>
</dbReference>
<keyword evidence="4 12" id="KW-0552">Olfaction</keyword>
<evidence type="ECO:0000256" key="2">
    <source>
        <dbReference type="ARBA" id="ARBA00022606"/>
    </source>
</evidence>
<evidence type="ECO:0000256" key="11">
    <source>
        <dbReference type="ARBA" id="ARBA00038679"/>
    </source>
</evidence>
<evidence type="ECO:0000256" key="8">
    <source>
        <dbReference type="ARBA" id="ARBA00023224"/>
    </source>
</evidence>
<evidence type="ECO:0000256" key="12">
    <source>
        <dbReference type="RuleBase" id="RU351113"/>
    </source>
</evidence>
<evidence type="ECO:0000256" key="1">
    <source>
        <dbReference type="ARBA" id="ARBA00004141"/>
    </source>
</evidence>
<reference evidence="13" key="1">
    <citation type="journal article" date="2013" name="PLoS Genet.">
        <title>Female behaviour drives expression and evolution of gustatory receptors in butterflies.</title>
        <authorList>
            <person name="Briscoe A.D."/>
            <person name="Macias-Munoz A."/>
            <person name="Kozak K.M."/>
            <person name="Walters J.R."/>
            <person name="Yuan F."/>
            <person name="Jamie G.A."/>
            <person name="Martin S.H."/>
            <person name="Dasmahapatra K.K."/>
            <person name="Ferguson L.C."/>
            <person name="Mallet J."/>
            <person name="Jacquin-Joly E."/>
            <person name="Jiggins C.D."/>
        </authorList>
    </citation>
    <scope>NUCLEOTIDE SEQUENCE</scope>
</reference>
<name>A0A1S5XXQ1_HELME</name>
<evidence type="ECO:0000256" key="10">
    <source>
        <dbReference type="ARBA" id="ARBA00037946"/>
    </source>
</evidence>
<keyword evidence="5 12" id="KW-1133">Transmembrane helix</keyword>
<evidence type="ECO:0000256" key="4">
    <source>
        <dbReference type="ARBA" id="ARBA00022725"/>
    </source>
</evidence>
<organism evidence="13">
    <name type="scientific">Heliconius melpomene rosina</name>
    <dbReference type="NCBI Taxonomy" id="171916"/>
    <lineage>
        <taxon>Eukaryota</taxon>
        <taxon>Metazoa</taxon>
        <taxon>Ecdysozoa</taxon>
        <taxon>Arthropoda</taxon>
        <taxon>Hexapoda</taxon>
        <taxon>Insecta</taxon>
        <taxon>Pterygota</taxon>
        <taxon>Neoptera</taxon>
        <taxon>Endopterygota</taxon>
        <taxon>Lepidoptera</taxon>
        <taxon>Glossata</taxon>
        <taxon>Ditrysia</taxon>
        <taxon>Papilionoidea</taxon>
        <taxon>Nymphalidae</taxon>
        <taxon>Heliconiinae</taxon>
        <taxon>Heliconiini</taxon>
        <taxon>Heliconius</taxon>
    </lineage>
</organism>
<dbReference type="InterPro" id="IPR004117">
    <property type="entry name" value="7tm6_olfct_rcpt"/>
</dbReference>
<accession>A0A1S5XXQ1</accession>
<gene>
    <name evidence="13" type="primary">OR61</name>
</gene>
<evidence type="ECO:0000256" key="3">
    <source>
        <dbReference type="ARBA" id="ARBA00022692"/>
    </source>
</evidence>
<comment type="subunit">
    <text evidence="11">Interacts with Orco. Complexes exist early in the endomembrane system in olfactory sensory neurons (OSNs), coupling these complexes to the conserved ciliary trafficking pathway.</text>
</comment>
<evidence type="ECO:0000313" key="13">
    <source>
        <dbReference type="EMBL" id="AQQ73531.1"/>
    </source>
</evidence>
<dbReference type="GO" id="GO:0004984">
    <property type="term" value="F:olfactory receptor activity"/>
    <property type="evidence" value="ECO:0007669"/>
    <property type="project" value="InterPro"/>
</dbReference>
<comment type="caution">
    <text evidence="12">Lacks conserved residue(s) required for the propagation of feature annotation.</text>
</comment>
<dbReference type="EMBL" id="KY399300">
    <property type="protein sequence ID" value="AQQ73531.1"/>
    <property type="molecule type" value="mRNA"/>
</dbReference>
<evidence type="ECO:0000256" key="6">
    <source>
        <dbReference type="ARBA" id="ARBA00023136"/>
    </source>
</evidence>
<keyword evidence="7 12" id="KW-0675">Receptor</keyword>
<keyword evidence="3 12" id="KW-0812">Transmembrane</keyword>
<protein>
    <recommendedName>
        <fullName evidence="12">Odorant receptor</fullName>
    </recommendedName>
</protein>
<dbReference type="Pfam" id="PF02949">
    <property type="entry name" value="7tm_6"/>
    <property type="match status" value="1"/>
</dbReference>
<proteinExistence type="evidence at transcript level"/>
<keyword evidence="2 12" id="KW-0716">Sensory transduction</keyword>
<dbReference type="AlphaFoldDB" id="A0A1S5XXQ1"/>
<evidence type="ECO:0000256" key="7">
    <source>
        <dbReference type="ARBA" id="ARBA00023170"/>
    </source>
</evidence>
<sequence length="389" mass="46032">MVENKLSDCFKVNFIFLKIFGLWPGSRDSGYYKYYSTVFLLIILLVYNILLVFNFLSTPRKIDLVMNEVMFLFTEIAVFSKVFLMLFMRQKIFDAFDILNCDAFKGQDDFSRQIIKNHTRKYQIYWKSNAILSNFVHFSQIYIPIFQHVVFNKDIELPVCKYYFLDDQIIRNFFVFWFIYQTFGIYAHMNYNVNVDALIAGLLVHIIAQLKVIRHEIENIKVLKSNKKSLQETDRLQILTLNTYLKHYEALLKYCSIVQDIIGITMFVQFGVSSVIICVVLYCLLMPFTIQGLMFKLAYLFAMMLQIFVPAWLGTQVEYESQKLTFAAYSCEWIPRSEIFKRSLKLFMERGNTSIVLTGWRIFPLSLDTFTSIMKTAYSFFTLFHNIQE</sequence>
<feature type="transmembrane region" description="Helical" evidence="12">
    <location>
        <begin position="261"/>
        <end position="285"/>
    </location>
</feature>
<dbReference type="GO" id="GO:0007165">
    <property type="term" value="P:signal transduction"/>
    <property type="evidence" value="ECO:0007669"/>
    <property type="project" value="UniProtKB-KW"/>
</dbReference>